<keyword evidence="1" id="KW-0732">Signal</keyword>
<proteinExistence type="predicted"/>
<organism evidence="2 3">
    <name type="scientific">Pseudocercospora fuligena</name>
    <dbReference type="NCBI Taxonomy" id="685502"/>
    <lineage>
        <taxon>Eukaryota</taxon>
        <taxon>Fungi</taxon>
        <taxon>Dikarya</taxon>
        <taxon>Ascomycota</taxon>
        <taxon>Pezizomycotina</taxon>
        <taxon>Dothideomycetes</taxon>
        <taxon>Dothideomycetidae</taxon>
        <taxon>Mycosphaerellales</taxon>
        <taxon>Mycosphaerellaceae</taxon>
        <taxon>Pseudocercospora</taxon>
    </lineage>
</organism>
<evidence type="ECO:0000256" key="1">
    <source>
        <dbReference type="SAM" id="SignalP"/>
    </source>
</evidence>
<reference evidence="2" key="1">
    <citation type="submission" date="2020-04" db="EMBL/GenBank/DDBJ databases">
        <title>Draft genome resource of the tomato pathogen Pseudocercospora fuligena.</title>
        <authorList>
            <person name="Zaccaron A."/>
        </authorList>
    </citation>
    <scope>NUCLEOTIDE SEQUENCE</scope>
    <source>
        <strain evidence="2">PF001</strain>
    </source>
</reference>
<dbReference type="OrthoDB" id="5230873at2759"/>
<protein>
    <recommendedName>
        <fullName evidence="4">Cytochrome p450</fullName>
    </recommendedName>
</protein>
<dbReference type="AlphaFoldDB" id="A0A8H6RBW7"/>
<keyword evidence="3" id="KW-1185">Reference proteome</keyword>
<evidence type="ECO:0000313" key="3">
    <source>
        <dbReference type="Proteomes" id="UP000660729"/>
    </source>
</evidence>
<gene>
    <name evidence="2" type="ORF">HII31_10483</name>
</gene>
<sequence length="185" mass="19990">MMQLNLALTAACFLTSCSASWSHHRHQEKRADVSLGQIYAFGANMSGTPVFFRHSVAYIGNLSLTGVSGTYATFTQENDTHLIAIPSDSSSWNASYLAINATSGAEDVAILVADSNDASLSTTGFMHYGAFIAWLADCGVLEMNWYAQKTDVIGVWALKWAADGWTTDIENSYAIVLRTLSTKAS</sequence>
<accession>A0A8H6RBW7</accession>
<feature type="chain" id="PRO_5034777641" description="Cytochrome p450" evidence="1">
    <location>
        <begin position="20"/>
        <end position="185"/>
    </location>
</feature>
<dbReference type="Proteomes" id="UP000660729">
    <property type="component" value="Unassembled WGS sequence"/>
</dbReference>
<feature type="signal peptide" evidence="1">
    <location>
        <begin position="1"/>
        <end position="19"/>
    </location>
</feature>
<evidence type="ECO:0000313" key="2">
    <source>
        <dbReference type="EMBL" id="KAF7188198.1"/>
    </source>
</evidence>
<dbReference type="EMBL" id="JABCIY010000213">
    <property type="protein sequence ID" value="KAF7188198.1"/>
    <property type="molecule type" value="Genomic_DNA"/>
</dbReference>
<evidence type="ECO:0008006" key="4">
    <source>
        <dbReference type="Google" id="ProtNLM"/>
    </source>
</evidence>
<comment type="caution">
    <text evidence="2">The sequence shown here is derived from an EMBL/GenBank/DDBJ whole genome shotgun (WGS) entry which is preliminary data.</text>
</comment>
<name>A0A8H6RBW7_9PEZI</name>